<organism evidence="3 4">
    <name type="scientific">Cordylochernes scorpioides</name>
    <dbReference type="NCBI Taxonomy" id="51811"/>
    <lineage>
        <taxon>Eukaryota</taxon>
        <taxon>Metazoa</taxon>
        <taxon>Ecdysozoa</taxon>
        <taxon>Arthropoda</taxon>
        <taxon>Chelicerata</taxon>
        <taxon>Arachnida</taxon>
        <taxon>Pseudoscorpiones</taxon>
        <taxon>Cheliferoidea</taxon>
        <taxon>Chernetidae</taxon>
        <taxon>Cordylochernes</taxon>
    </lineage>
</organism>
<gene>
    <name evidence="3" type="ORF">LAZ67_1001419</name>
</gene>
<dbReference type="EMBL" id="CP092863">
    <property type="protein sequence ID" value="UYV60526.1"/>
    <property type="molecule type" value="Genomic_DNA"/>
</dbReference>
<keyword evidence="4" id="KW-1185">Reference proteome</keyword>
<accession>A0ABY6JWW6</accession>
<reference evidence="3 4" key="1">
    <citation type="submission" date="2022-01" db="EMBL/GenBank/DDBJ databases">
        <title>A chromosomal length assembly of Cordylochernes scorpioides.</title>
        <authorList>
            <person name="Zeh D."/>
            <person name="Zeh J."/>
        </authorList>
    </citation>
    <scope>NUCLEOTIDE SEQUENCE [LARGE SCALE GENOMIC DNA]</scope>
    <source>
        <strain evidence="3">IN4F17</strain>
        <tissue evidence="3">Whole Body</tissue>
    </source>
</reference>
<name>A0ABY6JWW6_9ARAC</name>
<dbReference type="PROSITE" id="PS50222">
    <property type="entry name" value="EF_HAND_2"/>
    <property type="match status" value="2"/>
</dbReference>
<feature type="domain" description="EF-hand" evidence="2">
    <location>
        <begin position="23"/>
        <end position="57"/>
    </location>
</feature>
<dbReference type="Proteomes" id="UP001235939">
    <property type="component" value="Chromosome 01"/>
</dbReference>
<dbReference type="SUPFAM" id="SSF47473">
    <property type="entry name" value="EF-hand"/>
    <property type="match status" value="1"/>
</dbReference>
<dbReference type="InterPro" id="IPR002048">
    <property type="entry name" value="EF_hand_dom"/>
</dbReference>
<keyword evidence="1" id="KW-0677">Repeat</keyword>
<evidence type="ECO:0000313" key="3">
    <source>
        <dbReference type="EMBL" id="UYV60526.1"/>
    </source>
</evidence>
<protein>
    <submittedName>
        <fullName evidence="3">CETN1</fullName>
    </submittedName>
</protein>
<evidence type="ECO:0000259" key="2">
    <source>
        <dbReference type="PROSITE" id="PS50222"/>
    </source>
</evidence>
<sequence length="235" mass="26453">MMVWLQAPKKKSNFKKKIELNEDQKEDIKNAFQNFAQDRDSIDVKDLKIALRALGFEPKKEEIKRMITEVDIEKTGITHLSREPHRRLTSGAEVEQLCNSSMWASDLSLGSPAGMPLVNMSKATEDFVHQPSFYHSPNVTRVRVCCSPNQSVSAADTAWRLEGRISFNDFQTLLATKMAEKDTNNEIMKAFSLFDHGGKGAISFSDLQQVAQELGENLSDAELQVNLPSPHKLML</sequence>
<evidence type="ECO:0000313" key="4">
    <source>
        <dbReference type="Proteomes" id="UP001235939"/>
    </source>
</evidence>
<dbReference type="PANTHER" id="PTHR23048:SF0">
    <property type="entry name" value="CALMODULIN LIKE 3"/>
    <property type="match status" value="1"/>
</dbReference>
<dbReference type="InterPro" id="IPR011992">
    <property type="entry name" value="EF-hand-dom_pair"/>
</dbReference>
<dbReference type="Pfam" id="PF13833">
    <property type="entry name" value="EF-hand_8"/>
    <property type="match status" value="2"/>
</dbReference>
<dbReference type="InterPro" id="IPR050230">
    <property type="entry name" value="CALM/Myosin/TropC-like"/>
</dbReference>
<dbReference type="CDD" id="cd00051">
    <property type="entry name" value="EFh"/>
    <property type="match status" value="1"/>
</dbReference>
<proteinExistence type="predicted"/>
<dbReference type="Gene3D" id="1.10.238.10">
    <property type="entry name" value="EF-hand"/>
    <property type="match status" value="2"/>
</dbReference>
<evidence type="ECO:0000256" key="1">
    <source>
        <dbReference type="ARBA" id="ARBA00022737"/>
    </source>
</evidence>
<dbReference type="PANTHER" id="PTHR23048">
    <property type="entry name" value="MYOSIN LIGHT CHAIN 1, 3"/>
    <property type="match status" value="1"/>
</dbReference>
<feature type="domain" description="EF-hand" evidence="2">
    <location>
        <begin position="182"/>
        <end position="217"/>
    </location>
</feature>